<protein>
    <submittedName>
        <fullName evidence="5">Uncharacterized protein</fullName>
    </submittedName>
</protein>
<dbReference type="GO" id="GO:0140662">
    <property type="term" value="F:ATP-dependent protein folding chaperone"/>
    <property type="evidence" value="ECO:0007669"/>
    <property type="project" value="InterPro"/>
</dbReference>
<keyword evidence="4" id="KW-0067">ATP-binding</keyword>
<evidence type="ECO:0000256" key="3">
    <source>
        <dbReference type="ARBA" id="ARBA00022741"/>
    </source>
</evidence>
<gene>
    <name evidence="5" type="ORF">RJ639_014481</name>
</gene>
<dbReference type="Pfam" id="PF00012">
    <property type="entry name" value="HSP70"/>
    <property type="match status" value="1"/>
</dbReference>
<dbReference type="AlphaFoldDB" id="A0AA88VHR1"/>
<evidence type="ECO:0000256" key="4">
    <source>
        <dbReference type="ARBA" id="ARBA00022840"/>
    </source>
</evidence>
<dbReference type="SUPFAM" id="SSF53067">
    <property type="entry name" value="Actin-like ATPase domain"/>
    <property type="match status" value="1"/>
</dbReference>
<reference evidence="5" key="1">
    <citation type="submission" date="2022-12" db="EMBL/GenBank/DDBJ databases">
        <title>Draft genome assemblies for two species of Escallonia (Escalloniales).</title>
        <authorList>
            <person name="Chanderbali A."/>
            <person name="Dervinis C."/>
            <person name="Anghel I."/>
            <person name="Soltis D."/>
            <person name="Soltis P."/>
            <person name="Zapata F."/>
        </authorList>
    </citation>
    <scope>NUCLEOTIDE SEQUENCE</scope>
    <source>
        <strain evidence="5">UCBG64.0493</strain>
        <tissue evidence="5">Leaf</tissue>
    </source>
</reference>
<dbReference type="Proteomes" id="UP001188597">
    <property type="component" value="Unassembled WGS sequence"/>
</dbReference>
<dbReference type="EMBL" id="JAVXUP010001799">
    <property type="protein sequence ID" value="KAK3008014.1"/>
    <property type="molecule type" value="Genomic_DNA"/>
</dbReference>
<name>A0AA88VHR1_9ASTE</name>
<dbReference type="InterPro" id="IPR043129">
    <property type="entry name" value="ATPase_NBD"/>
</dbReference>
<evidence type="ECO:0000313" key="5">
    <source>
        <dbReference type="EMBL" id="KAK3008014.1"/>
    </source>
</evidence>
<keyword evidence="6" id="KW-1185">Reference proteome</keyword>
<comment type="caution">
    <text evidence="5">The sequence shown here is derived from an EMBL/GenBank/DDBJ whole genome shotgun (WGS) entry which is preliminary data.</text>
</comment>
<dbReference type="InterPro" id="IPR013126">
    <property type="entry name" value="Hsp_70_fam"/>
</dbReference>
<dbReference type="PANTHER" id="PTHR19375">
    <property type="entry name" value="HEAT SHOCK PROTEIN 70KDA"/>
    <property type="match status" value="1"/>
</dbReference>
<dbReference type="Gene3D" id="3.30.420.40">
    <property type="match status" value="1"/>
</dbReference>
<evidence type="ECO:0000313" key="6">
    <source>
        <dbReference type="Proteomes" id="UP001188597"/>
    </source>
</evidence>
<proteinExistence type="inferred from homology"/>
<comment type="similarity">
    <text evidence="2">Belongs to the heat shock protein 70 family.</text>
</comment>
<keyword evidence="3" id="KW-0547">Nucleotide-binding</keyword>
<organism evidence="5 6">
    <name type="scientific">Escallonia herrerae</name>
    <dbReference type="NCBI Taxonomy" id="1293975"/>
    <lineage>
        <taxon>Eukaryota</taxon>
        <taxon>Viridiplantae</taxon>
        <taxon>Streptophyta</taxon>
        <taxon>Embryophyta</taxon>
        <taxon>Tracheophyta</taxon>
        <taxon>Spermatophyta</taxon>
        <taxon>Magnoliopsida</taxon>
        <taxon>eudicotyledons</taxon>
        <taxon>Gunneridae</taxon>
        <taxon>Pentapetalae</taxon>
        <taxon>asterids</taxon>
        <taxon>campanulids</taxon>
        <taxon>Escalloniales</taxon>
        <taxon>Escalloniaceae</taxon>
        <taxon>Escallonia</taxon>
    </lineage>
</organism>
<dbReference type="GO" id="GO:0005788">
    <property type="term" value="C:endoplasmic reticulum lumen"/>
    <property type="evidence" value="ECO:0007669"/>
    <property type="project" value="UniProtKB-SubCell"/>
</dbReference>
<dbReference type="GO" id="GO:0005524">
    <property type="term" value="F:ATP binding"/>
    <property type="evidence" value="ECO:0007669"/>
    <property type="project" value="UniProtKB-KW"/>
</dbReference>
<dbReference type="FunFam" id="3.30.420.40:FF:000545">
    <property type="entry name" value="Endoplasmic reticulum chaperone BiP"/>
    <property type="match status" value="1"/>
</dbReference>
<evidence type="ECO:0000256" key="1">
    <source>
        <dbReference type="ARBA" id="ARBA00004319"/>
    </source>
</evidence>
<evidence type="ECO:0000256" key="2">
    <source>
        <dbReference type="ARBA" id="ARBA00007381"/>
    </source>
</evidence>
<accession>A0AA88VHR1</accession>
<comment type="subcellular location">
    <subcellularLocation>
        <location evidence="1">Endoplasmic reticulum lumen</location>
    </subcellularLocation>
</comment>
<sequence>MQSEMLFWPFKVVARHEDKPMIVMTYKGKEKHFVVEEISSIILAKMKENAETYLGPTMQKVVMTVPAYYSNSQRRAIRHVGVLSGLNVTDILDEPIAAALAYGLDRKTESVGENDLIIFHLSGGTALMGKELFKSINPDEAVACGATV</sequence>
<dbReference type="FunFam" id="3.30.30.30:FF:000005">
    <property type="entry name" value="Heat shock protein ssb1"/>
    <property type="match status" value="1"/>
</dbReference>